<dbReference type="EMBL" id="UINC01086990">
    <property type="protein sequence ID" value="SVC35946.1"/>
    <property type="molecule type" value="Genomic_DNA"/>
</dbReference>
<sequence>MVLEMCSEQVDSSRSLYRSCAEMASLILGETITTRQAYYHLNNH</sequence>
<dbReference type="AlphaFoldDB" id="A0A382LH65"/>
<evidence type="ECO:0000313" key="1">
    <source>
        <dbReference type="EMBL" id="SVC35946.1"/>
    </source>
</evidence>
<feature type="non-terminal residue" evidence="1">
    <location>
        <position position="44"/>
    </location>
</feature>
<reference evidence="1" key="1">
    <citation type="submission" date="2018-05" db="EMBL/GenBank/DDBJ databases">
        <authorList>
            <person name="Lanie J.A."/>
            <person name="Ng W.-L."/>
            <person name="Kazmierczak K.M."/>
            <person name="Andrzejewski T.M."/>
            <person name="Davidsen T.M."/>
            <person name="Wayne K.J."/>
            <person name="Tettelin H."/>
            <person name="Glass J.I."/>
            <person name="Rusch D."/>
            <person name="Podicherti R."/>
            <person name="Tsui H.-C.T."/>
            <person name="Winkler M.E."/>
        </authorList>
    </citation>
    <scope>NUCLEOTIDE SEQUENCE</scope>
</reference>
<organism evidence="1">
    <name type="scientific">marine metagenome</name>
    <dbReference type="NCBI Taxonomy" id="408172"/>
    <lineage>
        <taxon>unclassified sequences</taxon>
        <taxon>metagenomes</taxon>
        <taxon>ecological metagenomes</taxon>
    </lineage>
</organism>
<gene>
    <name evidence="1" type="ORF">METZ01_LOCUS288800</name>
</gene>
<proteinExistence type="predicted"/>
<protein>
    <submittedName>
        <fullName evidence="1">Uncharacterized protein</fullName>
    </submittedName>
</protein>
<accession>A0A382LH65</accession>
<name>A0A382LH65_9ZZZZ</name>